<gene>
    <name evidence="8" type="ORF">HMPREF1981_02762</name>
</gene>
<keyword evidence="3" id="KW-0949">S-adenosyl-L-methionine</keyword>
<dbReference type="SMART" id="SM00729">
    <property type="entry name" value="Elp3"/>
    <property type="match status" value="1"/>
</dbReference>
<dbReference type="EMBL" id="AWSV01000146">
    <property type="protein sequence ID" value="ERI81971.1"/>
    <property type="molecule type" value="Genomic_DNA"/>
</dbReference>
<organism evidence="8 9">
    <name type="scientific">Bacteroides pyogenes F0041</name>
    <dbReference type="NCBI Taxonomy" id="1321819"/>
    <lineage>
        <taxon>Bacteria</taxon>
        <taxon>Pseudomonadati</taxon>
        <taxon>Bacteroidota</taxon>
        <taxon>Bacteroidia</taxon>
        <taxon>Bacteroidales</taxon>
        <taxon>Bacteroidaceae</taxon>
        <taxon>Bacteroides</taxon>
    </lineage>
</organism>
<dbReference type="InterPro" id="IPR005911">
    <property type="entry name" value="YhcC-like"/>
</dbReference>
<dbReference type="PROSITE" id="PS51918">
    <property type="entry name" value="RADICAL_SAM"/>
    <property type="match status" value="1"/>
</dbReference>
<comment type="cofactor">
    <cofactor evidence="1">
        <name>[4Fe-4S] cluster</name>
        <dbReference type="ChEBI" id="CHEBI:49883"/>
    </cofactor>
</comment>
<dbReference type="GO" id="GO:0003824">
    <property type="term" value="F:catalytic activity"/>
    <property type="evidence" value="ECO:0007669"/>
    <property type="project" value="InterPro"/>
</dbReference>
<dbReference type="Proteomes" id="UP000016496">
    <property type="component" value="Unassembled WGS sequence"/>
</dbReference>
<dbReference type="PANTHER" id="PTHR11135">
    <property type="entry name" value="HISTONE ACETYLTRANSFERASE-RELATED"/>
    <property type="match status" value="1"/>
</dbReference>
<protein>
    <submittedName>
        <fullName evidence="8">Radical SAM protein family</fullName>
    </submittedName>
</protein>
<sequence length="366" mass="42127">HRKPNEEANEKQSLCSRKSKKRLGKSPYFNLFFLSLPLQSDETGMADKTPLLYNDFPTFLRRFFTHKVQKISLNAGFTCPNRDGTKGKGGCTYCNNQTFNPAYCRTEKSIATQLEEGKLFFAHKYPEMKYLAYFQAYTNTYDELEGLKRKYEEALAVDGVVGLVIGTRPDCMPQDLLRYLEELNRHTFLMVEYGIESACDETLKRINRGHTYADTVDAVRRTAACGILTGGHVILGLPGESRDDLLAQATTLSQLPLATLKIHQLQLIRGTRMAHEYETSPQRFHLFTDADEYIDLVIDYVEHLRPDLVLERFVSQSPQELLIAPDWGLKNYEFTARLQKRMKERGAYQGKKYRDSEKRVIFAENK</sequence>
<dbReference type="Pfam" id="PF16199">
    <property type="entry name" value="Radical_SAM_C"/>
    <property type="match status" value="1"/>
</dbReference>
<dbReference type="InterPro" id="IPR058240">
    <property type="entry name" value="rSAM_sf"/>
</dbReference>
<reference evidence="8 9" key="1">
    <citation type="submission" date="2013-08" db="EMBL/GenBank/DDBJ databases">
        <authorList>
            <person name="Weinstock G."/>
            <person name="Sodergren E."/>
            <person name="Wylie T."/>
            <person name="Fulton L."/>
            <person name="Fulton R."/>
            <person name="Fronick C."/>
            <person name="O'Laughlin M."/>
            <person name="Godfrey J."/>
            <person name="Miner T."/>
            <person name="Herter B."/>
            <person name="Appelbaum E."/>
            <person name="Cordes M."/>
            <person name="Lek S."/>
            <person name="Wollam A."/>
            <person name="Pepin K.H."/>
            <person name="Palsikar V.B."/>
            <person name="Mitreva M."/>
            <person name="Wilson R.K."/>
        </authorList>
    </citation>
    <scope>NUCLEOTIDE SEQUENCE [LARGE SCALE GENOMIC DNA]</scope>
    <source>
        <strain evidence="8 9">F0041</strain>
    </source>
</reference>
<evidence type="ECO:0000256" key="6">
    <source>
        <dbReference type="ARBA" id="ARBA00023014"/>
    </source>
</evidence>
<dbReference type="InterPro" id="IPR039661">
    <property type="entry name" value="ELP3"/>
</dbReference>
<dbReference type="NCBIfam" id="TIGR01212">
    <property type="entry name" value="TIGR01212 family radical SAM protein"/>
    <property type="match status" value="1"/>
</dbReference>
<evidence type="ECO:0000256" key="5">
    <source>
        <dbReference type="ARBA" id="ARBA00023004"/>
    </source>
</evidence>
<dbReference type="Pfam" id="PF04055">
    <property type="entry name" value="Radical_SAM"/>
    <property type="match status" value="1"/>
</dbReference>
<dbReference type="InterPro" id="IPR023404">
    <property type="entry name" value="rSAM_horseshoe"/>
</dbReference>
<dbReference type="PATRIC" id="fig|1321819.3.peg.2551"/>
<dbReference type="InterPro" id="IPR006638">
    <property type="entry name" value="Elp3/MiaA/NifB-like_rSAM"/>
</dbReference>
<dbReference type="InterPro" id="IPR007197">
    <property type="entry name" value="rSAM"/>
</dbReference>
<dbReference type="HOGENOM" id="CLU_755470_0_0_10"/>
<evidence type="ECO:0000256" key="1">
    <source>
        <dbReference type="ARBA" id="ARBA00001966"/>
    </source>
</evidence>
<evidence type="ECO:0000256" key="3">
    <source>
        <dbReference type="ARBA" id="ARBA00022691"/>
    </source>
</evidence>
<evidence type="ECO:0000313" key="9">
    <source>
        <dbReference type="Proteomes" id="UP000016496"/>
    </source>
</evidence>
<dbReference type="PANTHER" id="PTHR11135:SF1">
    <property type="entry name" value="PROTEIN YHCC"/>
    <property type="match status" value="1"/>
</dbReference>
<dbReference type="SFLD" id="SFLDG01091">
    <property type="entry name" value="uncharacterized_CHP01210-like"/>
    <property type="match status" value="1"/>
</dbReference>
<name>U2DQH3_9BACE</name>
<feature type="non-terminal residue" evidence="8">
    <location>
        <position position="1"/>
    </location>
</feature>
<dbReference type="SFLD" id="SFLDG01086">
    <property type="entry name" value="elongater_protein-like"/>
    <property type="match status" value="1"/>
</dbReference>
<comment type="caution">
    <text evidence="8">The sequence shown here is derived from an EMBL/GenBank/DDBJ whole genome shotgun (WGS) entry which is preliminary data.</text>
</comment>
<keyword evidence="2" id="KW-0004">4Fe-4S</keyword>
<dbReference type="SFLD" id="SFLDS00029">
    <property type="entry name" value="Radical_SAM"/>
    <property type="match status" value="1"/>
</dbReference>
<evidence type="ECO:0000259" key="7">
    <source>
        <dbReference type="PROSITE" id="PS51918"/>
    </source>
</evidence>
<dbReference type="GO" id="GO:0046872">
    <property type="term" value="F:metal ion binding"/>
    <property type="evidence" value="ECO:0007669"/>
    <property type="project" value="UniProtKB-KW"/>
</dbReference>
<proteinExistence type="predicted"/>
<keyword evidence="6" id="KW-0411">Iron-sulfur</keyword>
<feature type="domain" description="Radical SAM core" evidence="7">
    <location>
        <begin position="63"/>
        <end position="305"/>
    </location>
</feature>
<evidence type="ECO:0000313" key="8">
    <source>
        <dbReference type="EMBL" id="ERI81971.1"/>
    </source>
</evidence>
<evidence type="ECO:0000256" key="4">
    <source>
        <dbReference type="ARBA" id="ARBA00022723"/>
    </source>
</evidence>
<evidence type="ECO:0000256" key="2">
    <source>
        <dbReference type="ARBA" id="ARBA00022485"/>
    </source>
</evidence>
<keyword evidence="4" id="KW-0479">Metal-binding</keyword>
<dbReference type="SUPFAM" id="SSF102114">
    <property type="entry name" value="Radical SAM enzymes"/>
    <property type="match status" value="1"/>
</dbReference>
<dbReference type="InterPro" id="IPR032432">
    <property type="entry name" value="Radical_SAM_C"/>
</dbReference>
<dbReference type="Gene3D" id="3.80.30.20">
    <property type="entry name" value="tm_1862 like domain"/>
    <property type="match status" value="1"/>
</dbReference>
<dbReference type="AlphaFoldDB" id="U2DQH3"/>
<dbReference type="GO" id="GO:0051539">
    <property type="term" value="F:4 iron, 4 sulfur cluster binding"/>
    <property type="evidence" value="ECO:0007669"/>
    <property type="project" value="UniProtKB-KW"/>
</dbReference>
<keyword evidence="5" id="KW-0408">Iron</keyword>
<accession>U2DQH3</accession>